<dbReference type="RefSeq" id="WP_336545420.1">
    <property type="nucleotide sequence ID" value="NZ_JBBBDM010000005.1"/>
</dbReference>
<evidence type="ECO:0000256" key="1">
    <source>
        <dbReference type="SAM" id="Phobius"/>
    </source>
</evidence>
<evidence type="ECO:0000313" key="3">
    <source>
        <dbReference type="Proteomes" id="UP001367771"/>
    </source>
</evidence>
<comment type="caution">
    <text evidence="2">The sequence shown here is derived from an EMBL/GenBank/DDBJ whole genome shotgun (WGS) entry which is preliminary data.</text>
</comment>
<sequence>MLFTLWFIAIGQHQGWSTLLTIGLLVIVSIPIALALLWLKLWLRLYFETSANAHCQHFRTRPTVHHCGHSFINALCSYGARDSRGISDW</sequence>
<evidence type="ECO:0000313" key="2">
    <source>
        <dbReference type="EMBL" id="MEI5687781.1"/>
    </source>
</evidence>
<accession>A0ABU8H480</accession>
<reference evidence="2 3" key="1">
    <citation type="journal article" date="2013" name="Int. J. Syst. Evol. Microbiol.">
        <title>Sphingomonas kyungheensis sp. nov., a bacterium with ginsenoside-converting activity isolated from soil of a ginseng field.</title>
        <authorList>
            <person name="Son H.M."/>
            <person name="Yang J.E."/>
            <person name="Park Y."/>
            <person name="Han C.K."/>
            <person name="Kim S.G."/>
            <person name="Kook M."/>
            <person name="Yi T.H."/>
        </authorList>
    </citation>
    <scope>NUCLEOTIDE SEQUENCE [LARGE SCALE GENOMIC DNA]</scope>
    <source>
        <strain evidence="2 3">LMG 26582</strain>
    </source>
</reference>
<gene>
    <name evidence="2" type="ORF">V8201_11890</name>
</gene>
<protein>
    <submittedName>
        <fullName evidence="2">Uncharacterized protein</fullName>
    </submittedName>
</protein>
<name>A0ABU8H480_9SPHN</name>
<organism evidence="2 3">
    <name type="scientific">Sphingomonas kyungheensis</name>
    <dbReference type="NCBI Taxonomy" id="1069987"/>
    <lineage>
        <taxon>Bacteria</taxon>
        <taxon>Pseudomonadati</taxon>
        <taxon>Pseudomonadota</taxon>
        <taxon>Alphaproteobacteria</taxon>
        <taxon>Sphingomonadales</taxon>
        <taxon>Sphingomonadaceae</taxon>
        <taxon>Sphingomonas</taxon>
    </lineage>
</organism>
<keyword evidence="1" id="KW-0812">Transmembrane</keyword>
<keyword evidence="1" id="KW-1133">Transmembrane helix</keyword>
<feature type="transmembrane region" description="Helical" evidence="1">
    <location>
        <begin position="20"/>
        <end position="39"/>
    </location>
</feature>
<dbReference type="Proteomes" id="UP001367771">
    <property type="component" value="Unassembled WGS sequence"/>
</dbReference>
<keyword evidence="1" id="KW-0472">Membrane</keyword>
<dbReference type="EMBL" id="JBBBDM010000005">
    <property type="protein sequence ID" value="MEI5687781.1"/>
    <property type="molecule type" value="Genomic_DNA"/>
</dbReference>
<keyword evidence="3" id="KW-1185">Reference proteome</keyword>
<proteinExistence type="predicted"/>